<accession>A0A517M0J5</accession>
<gene>
    <name evidence="1" type="ORF">EC9_25820</name>
</gene>
<dbReference type="KEGG" id="ruv:EC9_25820"/>
<protein>
    <submittedName>
        <fullName evidence="1">Uncharacterized protein</fullName>
    </submittedName>
</protein>
<proteinExistence type="predicted"/>
<reference evidence="1 2" key="1">
    <citation type="submission" date="2019-02" db="EMBL/GenBank/DDBJ databases">
        <title>Deep-cultivation of Planctomycetes and their phenomic and genomic characterization uncovers novel biology.</title>
        <authorList>
            <person name="Wiegand S."/>
            <person name="Jogler M."/>
            <person name="Boedeker C."/>
            <person name="Pinto D."/>
            <person name="Vollmers J."/>
            <person name="Rivas-Marin E."/>
            <person name="Kohn T."/>
            <person name="Peeters S.H."/>
            <person name="Heuer A."/>
            <person name="Rast P."/>
            <person name="Oberbeckmann S."/>
            <person name="Bunk B."/>
            <person name="Jeske O."/>
            <person name="Meyerdierks A."/>
            <person name="Storesund J.E."/>
            <person name="Kallscheuer N."/>
            <person name="Luecker S."/>
            <person name="Lage O.M."/>
            <person name="Pohl T."/>
            <person name="Merkel B.J."/>
            <person name="Hornburger P."/>
            <person name="Mueller R.-W."/>
            <person name="Bruemmer F."/>
            <person name="Labrenz M."/>
            <person name="Spormann A.M."/>
            <person name="Op den Camp H."/>
            <person name="Overmann J."/>
            <person name="Amann R."/>
            <person name="Jetten M.S.M."/>
            <person name="Mascher T."/>
            <person name="Medema M.H."/>
            <person name="Devos D.P."/>
            <person name="Kaster A.-K."/>
            <person name="Ovreas L."/>
            <person name="Rohde M."/>
            <person name="Galperin M.Y."/>
            <person name="Jogler C."/>
        </authorList>
    </citation>
    <scope>NUCLEOTIDE SEQUENCE [LARGE SCALE GENOMIC DNA]</scope>
    <source>
        <strain evidence="1 2">EC9</strain>
    </source>
</reference>
<evidence type="ECO:0000313" key="2">
    <source>
        <dbReference type="Proteomes" id="UP000319557"/>
    </source>
</evidence>
<dbReference type="Proteomes" id="UP000319557">
    <property type="component" value="Chromosome"/>
</dbReference>
<evidence type="ECO:0000313" key="1">
    <source>
        <dbReference type="EMBL" id="QDS88392.1"/>
    </source>
</evidence>
<dbReference type="EMBL" id="CP036261">
    <property type="protein sequence ID" value="QDS88392.1"/>
    <property type="molecule type" value="Genomic_DNA"/>
</dbReference>
<sequence>MILQTPRPATIGQSDAAKVLLTFGSATTTCLSHKEVVSNRGLKILDQDVKEKTDEPI</sequence>
<organism evidence="1 2">
    <name type="scientific">Rosistilla ulvae</name>
    <dbReference type="NCBI Taxonomy" id="1930277"/>
    <lineage>
        <taxon>Bacteria</taxon>
        <taxon>Pseudomonadati</taxon>
        <taxon>Planctomycetota</taxon>
        <taxon>Planctomycetia</taxon>
        <taxon>Pirellulales</taxon>
        <taxon>Pirellulaceae</taxon>
        <taxon>Rosistilla</taxon>
    </lineage>
</organism>
<name>A0A517M0J5_9BACT</name>
<dbReference type="AlphaFoldDB" id="A0A517M0J5"/>
<keyword evidence="2" id="KW-1185">Reference proteome</keyword>